<dbReference type="Gene3D" id="2.60.40.650">
    <property type="match status" value="1"/>
</dbReference>
<dbReference type="Pfam" id="PF13205">
    <property type="entry name" value="Big_5"/>
    <property type="match status" value="2"/>
</dbReference>
<sequence length="1370" mass="143730">MLSFPFRLPRLRRGRTARGTALSATMGVVAGLLMAVPASTLLATPAAAAPCTAPVTNKVACENTQPGTPNWMVESFDDTIHGFTTDISSAPGGTVTFKVNTNAVNYHIDIFRLGYYNNAGARFQQTLTRTGAQVQPACQSEPSTGLVDCGNWAPSVTWNVPSTAVSGLYYAVLRRDDTGGENEIAFVIRDDTSTSKILFQTSDSTWQAYNAYGGQTGRAPNGTVYSGQGGNSLYTGTGPGAQGSAYKVSYNRPLYGQGDDNYIFNAEVPMLKFLEANGYDLSYTTDVDSARRGNLITNHKVFMAVGHDEYWSAEQRNNVEAARAAGVNMAFFTGNEIFWKTRWEPSMGQSTNDWRTVVCYKETKANAKIDPNPAWTGTWRDPRFSPPSDGGKPENSLLGQIFTVNGRRTDSMSVPSAYGKMRLWRNTPLATMAPGNVYTFAQGTLGYEWDTVEDNGFQPPGVAQLSRTTVNITEGNYVLKNYGDLYGTGTKTHALTYYRYQPSGALVFGAGTVQWAWGLDDKHAFEGENGSGPTSDVRIKQATVNLLADMGVQPGTLQAGLTAATASLDTLAPTVAITNAPPTTVGNNYTFTGTVIDNGAGQVAGVEVSTDNGVTWHSATWNAGSTSWSYTFVPATAGTPVMKARAVDDSANLSAAVSAQITVNARTCPCSIWTDQTVPGTTSTADNGPVEVGVKFRASSDGYVRGIKFYKGANNTGTHTGSLWTAGGQLLGTGTFVGETTNGWQTLALPTSVAVTAGTTYIASYYAPTGHYASDLAYFTDKSASLDPLTALKSGTDGPNGVFRFGSSGFPNQSYSDTNYWVDVVWALDPGPDTRAPVMLSTSPATGESSVGLSSPVSVTYDENIAPGSVSFSLTYSGGSEAGSISVTGGKVTFTPSSTLDPGTTYTATMHASDASGNQANTVTWTFKTGSPRPAACPCTIWDDFTHPANPADPYDSAALELGTKVRFDAKGQVLGVRFYKGTGNTGTHTGSLWSSTGTRLATGTFTGESTIGWQTLTFSTPVNVQANTTYVVSYYAPNGHPAGDNGGFDTEKSYQAIHGLADGVDGGNGVYKAAVGGGFPTSTYRASNYWVDVIYQNGLNGDTTPPTVTARTPAPGATGTPLAGTVSTTFSEPVDLTSAQFSLSDPGSAKLAGSLALSADQKTVTWTPAARLVAGTTYAASMKIADANGNPMPAASTWTFTTATTQTCPCTLFSAATTPTILSADETTSLELGVRFSSSVNGTVTGVKFYKGTGNTGTHTGSLWTTDGTQLATGTFTGETASGWQTLTFSSPVAITAGQNYIASYTAPNGHYSADAFYFEQTGVSSAPLSAPATGGDTPNGVYKVGPGFPTSTYRGGNYWVDVVFSPSA</sequence>
<feature type="domain" description="N,N-dimethylformamidase beta subunit-like C-terminal" evidence="4">
    <location>
        <begin position="108"/>
        <end position="521"/>
    </location>
</feature>
<dbReference type="InterPro" id="IPR025141">
    <property type="entry name" value="DUF4082"/>
</dbReference>
<evidence type="ECO:0000259" key="2">
    <source>
        <dbReference type="Pfam" id="PF13205"/>
    </source>
</evidence>
<feature type="domain" description="SbsA Ig-like" evidence="2">
    <location>
        <begin position="1103"/>
        <end position="1203"/>
    </location>
</feature>
<feature type="domain" description="DUF4082" evidence="3">
    <location>
        <begin position="677"/>
        <end position="822"/>
    </location>
</feature>
<keyword evidence="1" id="KW-0732">Signal</keyword>
<feature type="domain" description="DUF4082" evidence="3">
    <location>
        <begin position="948"/>
        <end position="1092"/>
    </location>
</feature>
<dbReference type="STRING" id="589385.SAMN05421504_106124"/>
<evidence type="ECO:0000259" key="3">
    <source>
        <dbReference type="Pfam" id="PF13313"/>
    </source>
</evidence>
<dbReference type="EMBL" id="FNON01000006">
    <property type="protein sequence ID" value="SDY61203.1"/>
    <property type="molecule type" value="Genomic_DNA"/>
</dbReference>
<dbReference type="InterPro" id="IPR046540">
    <property type="entry name" value="DMFA2_C"/>
</dbReference>
<reference evidence="5 6" key="1">
    <citation type="submission" date="2016-10" db="EMBL/GenBank/DDBJ databases">
        <authorList>
            <person name="de Groot N.N."/>
        </authorList>
    </citation>
    <scope>NUCLEOTIDE SEQUENCE [LARGE SCALE GENOMIC DNA]</scope>
    <source>
        <strain evidence="5 6">CPCC 202699</strain>
    </source>
</reference>
<feature type="domain" description="SbsA Ig-like" evidence="2">
    <location>
        <begin position="833"/>
        <end position="929"/>
    </location>
</feature>
<protein>
    <submittedName>
        <fullName evidence="5">Ig-like domain-containing protein</fullName>
    </submittedName>
</protein>
<proteinExistence type="predicted"/>
<dbReference type="SUPFAM" id="SSF81296">
    <property type="entry name" value="E set domains"/>
    <property type="match status" value="1"/>
</dbReference>
<feature type="domain" description="DUF4082" evidence="3">
    <location>
        <begin position="1218"/>
        <end position="1362"/>
    </location>
</feature>
<gene>
    <name evidence="5" type="ORF">SAMN05421504_106124</name>
</gene>
<dbReference type="Pfam" id="PF13313">
    <property type="entry name" value="DUF4082"/>
    <property type="match status" value="3"/>
</dbReference>
<evidence type="ECO:0000256" key="1">
    <source>
        <dbReference type="ARBA" id="ARBA00022729"/>
    </source>
</evidence>
<organism evidence="5 6">
    <name type="scientific">Amycolatopsis xylanica</name>
    <dbReference type="NCBI Taxonomy" id="589385"/>
    <lineage>
        <taxon>Bacteria</taxon>
        <taxon>Bacillati</taxon>
        <taxon>Actinomycetota</taxon>
        <taxon>Actinomycetes</taxon>
        <taxon>Pseudonocardiales</taxon>
        <taxon>Pseudonocardiaceae</taxon>
        <taxon>Amycolatopsis</taxon>
    </lineage>
</organism>
<accession>A0A1H3L9T5</accession>
<evidence type="ECO:0000259" key="4">
    <source>
        <dbReference type="Pfam" id="PF20254"/>
    </source>
</evidence>
<dbReference type="Gene3D" id="2.60.40.1220">
    <property type="match status" value="2"/>
</dbReference>
<dbReference type="Proteomes" id="UP000199515">
    <property type="component" value="Unassembled WGS sequence"/>
</dbReference>
<dbReference type="InterPro" id="IPR014756">
    <property type="entry name" value="Ig_E-set"/>
</dbReference>
<dbReference type="InterPro" id="IPR032812">
    <property type="entry name" value="SbsA_Ig"/>
</dbReference>
<dbReference type="InterPro" id="IPR014755">
    <property type="entry name" value="Cu-Rt/internalin_Ig-like"/>
</dbReference>
<evidence type="ECO:0000313" key="5">
    <source>
        <dbReference type="EMBL" id="SDY61203.1"/>
    </source>
</evidence>
<name>A0A1H3L9T5_9PSEU</name>
<keyword evidence="6" id="KW-1185">Reference proteome</keyword>
<evidence type="ECO:0000313" key="6">
    <source>
        <dbReference type="Proteomes" id="UP000199515"/>
    </source>
</evidence>
<dbReference type="Pfam" id="PF20254">
    <property type="entry name" value="DMFA2_C"/>
    <property type="match status" value="1"/>
</dbReference>